<dbReference type="Proteomes" id="UP000249886">
    <property type="component" value="Unassembled WGS sequence"/>
</dbReference>
<proteinExistence type="predicted"/>
<sequence>MTPTSRPDPHLENVLRRMPDAPAARKKVTSRPGWYRANVEVTRRVYVDRGWFNGLRNFERRKVRAWAVARSVKTAVLCGMSAAEIYGLPILNRNQYENVELCLPERRRPPSRRKWRDHTVYRDKYLAQADIAMVNGVYVTTIPRTYVDILLYHGELEALVFIDGALHERRTTRTELHRYLASRRGQWGIRRARNLLDDATGLAESPYETVARWLLRGVEKQLGITEIVPQAWFSTRSRQGKLQRRRVDLLVNGFLVIEIDGLIKYDERFLQERGVTYRQVMEDERYRERQIQNQGYQVLRLAPGEVWRDLIAKVTEIMKQNPQRVSPKKHFLPWAA</sequence>
<dbReference type="EMBL" id="UARK01000011">
    <property type="protein sequence ID" value="SPW28534.1"/>
    <property type="molecule type" value="Genomic_DNA"/>
</dbReference>
<reference evidence="1 2" key="1">
    <citation type="submission" date="2018-06" db="EMBL/GenBank/DDBJ databases">
        <authorList>
            <consortium name="Pathogen Informatics"/>
            <person name="Doyle S."/>
        </authorList>
    </citation>
    <scope>NUCLEOTIDE SEQUENCE [LARGE SCALE GENOMIC DNA]</scope>
    <source>
        <strain evidence="1 2">NCTC10254</strain>
    </source>
</reference>
<evidence type="ECO:0000313" key="1">
    <source>
        <dbReference type="EMBL" id="SPW28534.1"/>
    </source>
</evidence>
<accession>A0A8B4H7Y1</accession>
<dbReference type="AlphaFoldDB" id="A0A8B4H7Y1"/>
<evidence type="ECO:0008006" key="3">
    <source>
        <dbReference type="Google" id="ProtNLM"/>
    </source>
</evidence>
<name>A0A8B4H7Y1_9CORY</name>
<dbReference type="RefSeq" id="WP_005525046.1">
    <property type="nucleotide sequence ID" value="NZ_CAUOLB010000006.1"/>
</dbReference>
<organism evidence="1 2">
    <name type="scientific">Corynebacterium matruchotii</name>
    <dbReference type="NCBI Taxonomy" id="43768"/>
    <lineage>
        <taxon>Bacteria</taxon>
        <taxon>Bacillati</taxon>
        <taxon>Actinomycetota</taxon>
        <taxon>Actinomycetes</taxon>
        <taxon>Mycobacteriales</taxon>
        <taxon>Corynebacteriaceae</taxon>
        <taxon>Corynebacterium</taxon>
    </lineage>
</organism>
<dbReference type="GeneID" id="84573658"/>
<evidence type="ECO:0000313" key="2">
    <source>
        <dbReference type="Proteomes" id="UP000249886"/>
    </source>
</evidence>
<protein>
    <recommendedName>
        <fullName evidence="3">DUF559 domain-containing protein</fullName>
    </recommendedName>
</protein>
<comment type="caution">
    <text evidence="1">The sequence shown here is derived from an EMBL/GenBank/DDBJ whole genome shotgun (WGS) entry which is preliminary data.</text>
</comment>
<gene>
    <name evidence="1" type="ORF">NCTC10254_01480</name>
</gene>